<dbReference type="EMBL" id="JAZDWU010000001">
    <property type="protein sequence ID" value="KAL0016121.1"/>
    <property type="molecule type" value="Genomic_DNA"/>
</dbReference>
<accession>A0AAW2E0B5</accession>
<dbReference type="Proteomes" id="UP001459277">
    <property type="component" value="Unassembled WGS sequence"/>
</dbReference>
<evidence type="ECO:0000313" key="1">
    <source>
        <dbReference type="EMBL" id="KAL0016121.1"/>
    </source>
</evidence>
<evidence type="ECO:0000313" key="2">
    <source>
        <dbReference type="Proteomes" id="UP001459277"/>
    </source>
</evidence>
<gene>
    <name evidence="1" type="ORF">SO802_003190</name>
</gene>
<proteinExistence type="predicted"/>
<comment type="caution">
    <text evidence="1">The sequence shown here is derived from an EMBL/GenBank/DDBJ whole genome shotgun (WGS) entry which is preliminary data.</text>
</comment>
<name>A0AAW2E0B5_9ROSI</name>
<organism evidence="1 2">
    <name type="scientific">Lithocarpus litseifolius</name>
    <dbReference type="NCBI Taxonomy" id="425828"/>
    <lineage>
        <taxon>Eukaryota</taxon>
        <taxon>Viridiplantae</taxon>
        <taxon>Streptophyta</taxon>
        <taxon>Embryophyta</taxon>
        <taxon>Tracheophyta</taxon>
        <taxon>Spermatophyta</taxon>
        <taxon>Magnoliopsida</taxon>
        <taxon>eudicotyledons</taxon>
        <taxon>Gunneridae</taxon>
        <taxon>Pentapetalae</taxon>
        <taxon>rosids</taxon>
        <taxon>fabids</taxon>
        <taxon>Fagales</taxon>
        <taxon>Fagaceae</taxon>
        <taxon>Lithocarpus</taxon>
    </lineage>
</organism>
<protein>
    <recommendedName>
        <fullName evidence="3">Retrotransposon gag domain-containing protein</fullName>
    </recommendedName>
</protein>
<dbReference type="AlphaFoldDB" id="A0AAW2E0B5"/>
<keyword evidence="2" id="KW-1185">Reference proteome</keyword>
<evidence type="ECO:0008006" key="3">
    <source>
        <dbReference type="Google" id="ProtNLM"/>
    </source>
</evidence>
<sequence length="178" mass="20373">MFATREGFLEALLTRFGSTAYEDPMESLTRLRQTTNVVVYKGQFEALSNRIKGLSNSHKLSCFLSGLKDGVRLLVKMLHPKNLNEAFGFAKIQEKYLNSTHISQRFSIDSAKPLILGPKLEGKGESKLRLPLQRYSMAQDPWSYSMGLFGNVNGVSSFQFHYEISRFTTYWFDHPRGY</sequence>
<reference evidence="1 2" key="1">
    <citation type="submission" date="2024-01" db="EMBL/GenBank/DDBJ databases">
        <title>A telomere-to-telomere, gap-free genome of sweet tea (Lithocarpus litseifolius).</title>
        <authorList>
            <person name="Zhou J."/>
        </authorList>
    </citation>
    <scope>NUCLEOTIDE SEQUENCE [LARGE SCALE GENOMIC DNA]</scope>
    <source>
        <strain evidence="1">Zhou-2022a</strain>
        <tissue evidence="1">Leaf</tissue>
    </source>
</reference>